<dbReference type="PRINTS" id="PR00180">
    <property type="entry name" value="CRETINALDHBP"/>
</dbReference>
<dbReference type="InterPro" id="IPR036865">
    <property type="entry name" value="CRAL-TRIO_dom_sf"/>
</dbReference>
<evidence type="ECO:0000313" key="3">
    <source>
        <dbReference type="Proteomes" id="UP000887013"/>
    </source>
</evidence>
<accession>A0A8X6PWG1</accession>
<keyword evidence="3" id="KW-1185">Reference proteome</keyword>
<dbReference type="PANTHER" id="PTHR10174:SF208">
    <property type="entry name" value="CRAL-TRIO DOMAIN-CONTAINING PROTEIN DDB_G0278031"/>
    <property type="match status" value="1"/>
</dbReference>
<protein>
    <submittedName>
        <fullName evidence="2">Alpha-tocopherol transfer protein-like</fullName>
    </submittedName>
</protein>
<dbReference type="Gene3D" id="1.20.5.1200">
    <property type="entry name" value="Alpha-tocopherol transfer"/>
    <property type="match status" value="1"/>
</dbReference>
<evidence type="ECO:0000259" key="1">
    <source>
        <dbReference type="Pfam" id="PF00650"/>
    </source>
</evidence>
<dbReference type="SUPFAM" id="SSF52087">
    <property type="entry name" value="CRAL/TRIO domain"/>
    <property type="match status" value="1"/>
</dbReference>
<sequence length="258" mass="30612">MEFQSLNVTSENTDVLPFQMEYLPDYMLKKCEAELKETLEKEKKLLAFRNILEDDVITSGINFKEDFLIQYLRHSKYDINKALKHLRNYVNIRRKKSHMFESFTEKYLSELLSTNFFNVVPKRSPDGCAIAILQLDKWNMKHLTIEQFIQLHMMYIMQLLRDQMNQINGLRIIFDFKGTGLPLIKMCSPQNLYICNHMILVYFHSTNEDLFEYFPPSVLPTMYGGELLESDMEQGFSWIRNANNEQRENTVEGQPNIY</sequence>
<dbReference type="GO" id="GO:0016020">
    <property type="term" value="C:membrane"/>
    <property type="evidence" value="ECO:0007669"/>
    <property type="project" value="TreeGrafter"/>
</dbReference>
<dbReference type="AlphaFoldDB" id="A0A8X6PWG1"/>
<dbReference type="InterPro" id="IPR001251">
    <property type="entry name" value="CRAL-TRIO_dom"/>
</dbReference>
<dbReference type="GO" id="GO:1902936">
    <property type="term" value="F:phosphatidylinositol bisphosphate binding"/>
    <property type="evidence" value="ECO:0007669"/>
    <property type="project" value="TreeGrafter"/>
</dbReference>
<reference evidence="2" key="1">
    <citation type="submission" date="2020-08" db="EMBL/GenBank/DDBJ databases">
        <title>Multicomponent nature underlies the extraordinary mechanical properties of spider dragline silk.</title>
        <authorList>
            <person name="Kono N."/>
            <person name="Nakamura H."/>
            <person name="Mori M."/>
            <person name="Yoshida Y."/>
            <person name="Ohtoshi R."/>
            <person name="Malay A.D."/>
            <person name="Moran D.A.P."/>
            <person name="Tomita M."/>
            <person name="Numata K."/>
            <person name="Arakawa K."/>
        </authorList>
    </citation>
    <scope>NUCLEOTIDE SEQUENCE</scope>
</reference>
<dbReference type="CDD" id="cd00170">
    <property type="entry name" value="SEC14"/>
    <property type="match status" value="1"/>
</dbReference>
<dbReference type="Pfam" id="PF00650">
    <property type="entry name" value="CRAL_TRIO"/>
    <property type="match status" value="1"/>
</dbReference>
<organism evidence="2 3">
    <name type="scientific">Nephila pilipes</name>
    <name type="common">Giant wood spider</name>
    <name type="synonym">Nephila maculata</name>
    <dbReference type="NCBI Taxonomy" id="299642"/>
    <lineage>
        <taxon>Eukaryota</taxon>
        <taxon>Metazoa</taxon>
        <taxon>Ecdysozoa</taxon>
        <taxon>Arthropoda</taxon>
        <taxon>Chelicerata</taxon>
        <taxon>Arachnida</taxon>
        <taxon>Araneae</taxon>
        <taxon>Araneomorphae</taxon>
        <taxon>Entelegynae</taxon>
        <taxon>Araneoidea</taxon>
        <taxon>Nephilidae</taxon>
        <taxon>Nephila</taxon>
    </lineage>
</organism>
<dbReference type="Gene3D" id="3.40.525.10">
    <property type="entry name" value="CRAL-TRIO lipid binding domain"/>
    <property type="match status" value="1"/>
</dbReference>
<gene>
    <name evidence="2" type="primary">TTPAL_16</name>
    <name evidence="2" type="ORF">NPIL_32521</name>
</gene>
<name>A0A8X6PWG1_NEPPI</name>
<dbReference type="OrthoDB" id="6419400at2759"/>
<comment type="caution">
    <text evidence="2">The sequence shown here is derived from an EMBL/GenBank/DDBJ whole genome shotgun (WGS) entry which is preliminary data.</text>
</comment>
<dbReference type="SUPFAM" id="SSF46938">
    <property type="entry name" value="CRAL/TRIO N-terminal domain"/>
    <property type="match status" value="1"/>
</dbReference>
<proteinExistence type="predicted"/>
<evidence type="ECO:0000313" key="2">
    <source>
        <dbReference type="EMBL" id="GFT84662.1"/>
    </source>
</evidence>
<dbReference type="Proteomes" id="UP000887013">
    <property type="component" value="Unassembled WGS sequence"/>
</dbReference>
<feature type="domain" description="CRAL-TRIO" evidence="1">
    <location>
        <begin position="116"/>
        <end position="182"/>
    </location>
</feature>
<dbReference type="EMBL" id="BMAW01119451">
    <property type="protein sequence ID" value="GFT84662.1"/>
    <property type="molecule type" value="Genomic_DNA"/>
</dbReference>
<dbReference type="Gene3D" id="1.10.8.20">
    <property type="entry name" value="N-terminal domain of phosphatidylinositol transfer protein sec14p"/>
    <property type="match status" value="1"/>
</dbReference>
<dbReference type="InterPro" id="IPR036273">
    <property type="entry name" value="CRAL/TRIO_N_dom_sf"/>
</dbReference>
<dbReference type="PANTHER" id="PTHR10174">
    <property type="entry name" value="ALPHA-TOCOPHEROL TRANSFER PROTEIN-RELATED"/>
    <property type="match status" value="1"/>
</dbReference>